<dbReference type="PANTHER" id="PTHR46630:SF1">
    <property type="entry name" value="TETRATRICOPEPTIDE REPEAT PROTEIN 29"/>
    <property type="match status" value="1"/>
</dbReference>
<accession>A0A9J7D5Y5</accession>
<dbReference type="GO" id="GO:0003341">
    <property type="term" value="P:cilium movement"/>
    <property type="evidence" value="ECO:0007669"/>
    <property type="project" value="TreeGrafter"/>
</dbReference>
<dbReference type="RefSeq" id="XP_011290301.3">
    <property type="nucleotide sequence ID" value="XM_011291999.3"/>
</dbReference>
<dbReference type="eggNOG" id="ENOG502TCST">
    <property type="taxonomic scope" value="Eukaryota"/>
</dbReference>
<dbReference type="EnsemblMetazoa" id="MDOA010049-RB">
    <property type="protein sequence ID" value="MDOA010049-PB"/>
    <property type="gene ID" value="MDOA010049"/>
</dbReference>
<keyword evidence="8" id="KW-1185">Reference proteome</keyword>
<dbReference type="GeneID" id="101892373"/>
<comment type="subcellular location">
    <subcellularLocation>
        <location evidence="1">Cytoplasm</location>
    </subcellularLocation>
</comment>
<dbReference type="InterPro" id="IPR011990">
    <property type="entry name" value="TPR-like_helical_dom_sf"/>
</dbReference>
<protein>
    <recommendedName>
        <fullName evidence="5">Tetratricopeptide repeat protein 29</fullName>
    </recommendedName>
</protein>
<dbReference type="VEuPathDB" id="VectorBase:MDOA010049"/>
<evidence type="ECO:0000256" key="2">
    <source>
        <dbReference type="ARBA" id="ARBA00022490"/>
    </source>
</evidence>
<dbReference type="Gene3D" id="1.25.40.10">
    <property type="entry name" value="Tetratricopeptide repeat domain"/>
    <property type="match status" value="1"/>
</dbReference>
<organism evidence="7">
    <name type="scientific">Musca domestica</name>
    <name type="common">House fly</name>
    <dbReference type="NCBI Taxonomy" id="7370"/>
    <lineage>
        <taxon>Eukaryota</taxon>
        <taxon>Metazoa</taxon>
        <taxon>Ecdysozoa</taxon>
        <taxon>Arthropoda</taxon>
        <taxon>Hexapoda</taxon>
        <taxon>Insecta</taxon>
        <taxon>Pterygota</taxon>
        <taxon>Neoptera</taxon>
        <taxon>Endopterygota</taxon>
        <taxon>Diptera</taxon>
        <taxon>Brachycera</taxon>
        <taxon>Muscomorpha</taxon>
        <taxon>Muscoidea</taxon>
        <taxon>Muscidae</taxon>
        <taxon>Musca</taxon>
    </lineage>
</organism>
<dbReference type="GO" id="GO:0005737">
    <property type="term" value="C:cytoplasm"/>
    <property type="evidence" value="ECO:0007669"/>
    <property type="project" value="UniProtKB-SubCell"/>
</dbReference>
<evidence type="ECO:0000256" key="5">
    <source>
        <dbReference type="ARBA" id="ARBA00040665"/>
    </source>
</evidence>
<dbReference type="Proteomes" id="UP001652621">
    <property type="component" value="Unplaced"/>
</dbReference>
<dbReference type="InterPro" id="IPR051476">
    <property type="entry name" value="Bac_ResReg_Asp_Phosphatase"/>
</dbReference>
<evidence type="ECO:0000313" key="9">
    <source>
        <dbReference type="RefSeq" id="XP_011290301.3"/>
    </source>
</evidence>
<keyword evidence="3" id="KW-0677">Repeat</keyword>
<dbReference type="GO" id="GO:0005929">
    <property type="term" value="C:cilium"/>
    <property type="evidence" value="ECO:0007669"/>
    <property type="project" value="TreeGrafter"/>
</dbReference>
<reference evidence="9" key="2">
    <citation type="submission" date="2025-05" db="UniProtKB">
        <authorList>
            <consortium name="RefSeq"/>
        </authorList>
    </citation>
    <scope>IDENTIFICATION</scope>
    <source>
        <strain evidence="9">Aabys</strain>
        <tissue evidence="9">Whole body</tissue>
    </source>
</reference>
<evidence type="ECO:0000256" key="3">
    <source>
        <dbReference type="ARBA" id="ARBA00022737"/>
    </source>
</evidence>
<dbReference type="SUPFAM" id="SSF48452">
    <property type="entry name" value="TPR-like"/>
    <property type="match status" value="1"/>
</dbReference>
<dbReference type="PANTHER" id="PTHR46630">
    <property type="entry name" value="TETRATRICOPEPTIDE REPEAT PROTEIN 29"/>
    <property type="match status" value="1"/>
</dbReference>
<proteinExistence type="predicted"/>
<dbReference type="VEuPathDB" id="VectorBase:MDOMA2_011905"/>
<keyword evidence="2" id="KW-0963">Cytoplasm</keyword>
<accession>A0A1I8MZP9</accession>
<gene>
    <name evidence="9" type="primary">LOC101892373</name>
</gene>
<keyword evidence="4" id="KW-0802">TPR repeat</keyword>
<evidence type="ECO:0000313" key="7">
    <source>
        <dbReference type="EnsemblMetazoa" id="MDOA010049-PB"/>
    </source>
</evidence>
<dbReference type="KEGG" id="mde:101892373"/>
<dbReference type="AlphaFoldDB" id="A0A1I8MZP9"/>
<dbReference type="OrthoDB" id="7996681at2759"/>
<reference evidence="7" key="1">
    <citation type="submission" date="2020-05" db="UniProtKB">
        <authorList>
            <consortium name="EnsemblMetazoa"/>
        </authorList>
    </citation>
    <scope>IDENTIFICATION</scope>
    <source>
        <strain evidence="7">Aabys</strain>
    </source>
</reference>
<comment type="function">
    <text evidence="6">Axonemal protein which is implicated in axonemal and/or peri-axonemal structure assembly and regulates flagellum assembly and beating and therefore sperm motility.</text>
</comment>
<evidence type="ECO:0000256" key="4">
    <source>
        <dbReference type="ARBA" id="ARBA00022803"/>
    </source>
</evidence>
<name>A0A1I8MZP9_MUSDO</name>
<evidence type="ECO:0000313" key="8">
    <source>
        <dbReference type="Proteomes" id="UP001652621"/>
    </source>
</evidence>
<evidence type="ECO:0000256" key="6">
    <source>
        <dbReference type="ARBA" id="ARBA00044739"/>
    </source>
</evidence>
<evidence type="ECO:0000256" key="1">
    <source>
        <dbReference type="ARBA" id="ARBA00004496"/>
    </source>
</evidence>
<sequence length="460" mass="53530">MSHSKEERIKVTFDKKELQNRICKFSFREARRHAGDLYKALVQELREDGCLVSAKYFEFLAAKETDYYLNNVIRDRVMDNESLLMSLYDNCKMAERSALLEQCEGMAVTFNLLYQIVALMDEPKYVTKFNWLRRDIYEIVAKISDKVGNGKANVERPIAMIYLKYGNFLSGENENMNLALHYYDKAMALAQTHKWITQSNQPDAHPALMCVHTTIVEQYVAALLKFGKVIAVRDYLQAVGLGQKALCILTQVGRNVRNLHQFVNIHLHIAEFYIEGEKYEIALAILKTVCDDLSKIDKRHAEEMTMRFDLNKGICHTSLKQTNEAMQSLKEALKLAQKLQLQSAEAQIHMEMGKLYLQQGGSQRNMARNAFLKSKQIYKTLGNMKNSSKNKYFLAQCLSSAIFPLFMDLMKSSDKYCNLFHLRRWKYQLKPFWRNQHLRSDMDDELKCLMEEFSRKSTLN</sequence>